<dbReference type="Proteomes" id="UP001469553">
    <property type="component" value="Unassembled WGS sequence"/>
</dbReference>
<dbReference type="EMBL" id="JAHRIP010039936">
    <property type="protein sequence ID" value="MEQ2296389.1"/>
    <property type="molecule type" value="Genomic_DNA"/>
</dbReference>
<accession>A0ABV0YRU5</accession>
<reference evidence="1 2" key="1">
    <citation type="submission" date="2021-06" db="EMBL/GenBank/DDBJ databases">
        <authorList>
            <person name="Palmer J.M."/>
        </authorList>
    </citation>
    <scope>NUCLEOTIDE SEQUENCE [LARGE SCALE GENOMIC DNA]</scope>
    <source>
        <strain evidence="1 2">AS_MEX2019</strain>
        <tissue evidence="1">Muscle</tissue>
    </source>
</reference>
<proteinExistence type="predicted"/>
<sequence length="100" mass="11590">MWDQQSPSLKTKKDRKKQLFQIQDQFEQKQLHLISQNMLTFFKNKCLTFLPGLMVESLPNRCSLLRPKQKCSMMWKISTGFSTFPISGSSVIIKSMSTLA</sequence>
<evidence type="ECO:0000313" key="1">
    <source>
        <dbReference type="EMBL" id="MEQ2296389.1"/>
    </source>
</evidence>
<evidence type="ECO:0000313" key="2">
    <source>
        <dbReference type="Proteomes" id="UP001469553"/>
    </source>
</evidence>
<organism evidence="1 2">
    <name type="scientific">Ameca splendens</name>
    <dbReference type="NCBI Taxonomy" id="208324"/>
    <lineage>
        <taxon>Eukaryota</taxon>
        <taxon>Metazoa</taxon>
        <taxon>Chordata</taxon>
        <taxon>Craniata</taxon>
        <taxon>Vertebrata</taxon>
        <taxon>Euteleostomi</taxon>
        <taxon>Actinopterygii</taxon>
        <taxon>Neopterygii</taxon>
        <taxon>Teleostei</taxon>
        <taxon>Neoteleostei</taxon>
        <taxon>Acanthomorphata</taxon>
        <taxon>Ovalentaria</taxon>
        <taxon>Atherinomorphae</taxon>
        <taxon>Cyprinodontiformes</taxon>
        <taxon>Goodeidae</taxon>
        <taxon>Ameca</taxon>
    </lineage>
</organism>
<comment type="caution">
    <text evidence="1">The sequence shown here is derived from an EMBL/GenBank/DDBJ whole genome shotgun (WGS) entry which is preliminary data.</text>
</comment>
<protein>
    <submittedName>
        <fullName evidence="1">Uncharacterized protein</fullName>
    </submittedName>
</protein>
<gene>
    <name evidence="1" type="ORF">AMECASPLE_024364</name>
</gene>
<name>A0ABV0YRU5_9TELE</name>
<keyword evidence="2" id="KW-1185">Reference proteome</keyword>